<organism evidence="2 3">
    <name type="scientific">Streptomyces hoynatensis</name>
    <dbReference type="NCBI Taxonomy" id="1141874"/>
    <lineage>
        <taxon>Bacteria</taxon>
        <taxon>Bacillati</taxon>
        <taxon>Actinomycetota</taxon>
        <taxon>Actinomycetes</taxon>
        <taxon>Kitasatosporales</taxon>
        <taxon>Streptomycetaceae</taxon>
        <taxon>Streptomyces</taxon>
    </lineage>
</organism>
<evidence type="ECO:0000313" key="3">
    <source>
        <dbReference type="Proteomes" id="UP000272474"/>
    </source>
</evidence>
<proteinExistence type="predicted"/>
<comment type="caution">
    <text evidence="2">The sequence shown here is derived from an EMBL/GenBank/DDBJ whole genome shotgun (WGS) entry which is preliminary data.</text>
</comment>
<dbReference type="Proteomes" id="UP000272474">
    <property type="component" value="Unassembled WGS sequence"/>
</dbReference>
<gene>
    <name evidence="2" type="ORF">D7294_06370</name>
</gene>
<protein>
    <submittedName>
        <fullName evidence="2">Uncharacterized protein</fullName>
    </submittedName>
</protein>
<dbReference type="OrthoDB" id="4330280at2"/>
<reference evidence="2 3" key="1">
    <citation type="journal article" date="2014" name="Int. J. Syst. Evol. Microbiol.">
        <title>Streptomyces hoynatensis sp. nov., isolated from deep marine sediment.</title>
        <authorList>
            <person name="Veyisoglu A."/>
            <person name="Sahin N."/>
        </authorList>
    </citation>
    <scope>NUCLEOTIDE SEQUENCE [LARGE SCALE GENOMIC DNA]</scope>
    <source>
        <strain evidence="2 3">KCTC 29097</strain>
    </source>
</reference>
<evidence type="ECO:0000313" key="2">
    <source>
        <dbReference type="EMBL" id="RKN44753.1"/>
    </source>
</evidence>
<name>A0A3A9Z905_9ACTN</name>
<dbReference type="RefSeq" id="WP_120676457.1">
    <property type="nucleotide sequence ID" value="NZ_RBAL01000003.1"/>
</dbReference>
<accession>A0A3A9Z905</accession>
<evidence type="ECO:0000256" key="1">
    <source>
        <dbReference type="SAM" id="MobiDB-lite"/>
    </source>
</evidence>
<feature type="region of interest" description="Disordered" evidence="1">
    <location>
        <begin position="1"/>
        <end position="24"/>
    </location>
</feature>
<keyword evidence="3" id="KW-1185">Reference proteome</keyword>
<dbReference type="EMBL" id="RBAL01000003">
    <property type="protein sequence ID" value="RKN44753.1"/>
    <property type="molecule type" value="Genomic_DNA"/>
</dbReference>
<dbReference type="AlphaFoldDB" id="A0A3A9Z905"/>
<sequence>MRASKPPRRSEPAAPPSEFAEEREDFEFLDDEFDDEQAGEVIRVVCPGCARPIALARAGDSLPQHALCPTPWDPFGLQVCPGSGRAVAEGGAVETPVVPLVDTAVLAALPEGLDWRLQPFSHVAAPGPAARMPALRQAA</sequence>